<keyword evidence="5" id="KW-1185">Reference proteome</keyword>
<dbReference type="PANTHER" id="PTHR35526:SF3">
    <property type="entry name" value="ANTI-SIGMA-F FACTOR RSBW"/>
    <property type="match status" value="1"/>
</dbReference>
<keyword evidence="1" id="KW-0808">Transferase</keyword>
<dbReference type="CDD" id="cd16936">
    <property type="entry name" value="HATPase_RsbW-like"/>
    <property type="match status" value="1"/>
</dbReference>
<gene>
    <name evidence="4" type="ORF">Arub01_44270</name>
</gene>
<feature type="compositionally biased region" description="Low complexity" evidence="2">
    <location>
        <begin position="61"/>
        <end position="88"/>
    </location>
</feature>
<dbReference type="GO" id="GO:0004674">
    <property type="term" value="F:protein serine/threonine kinase activity"/>
    <property type="evidence" value="ECO:0007669"/>
    <property type="project" value="UniProtKB-KW"/>
</dbReference>
<organism evidence="4 5">
    <name type="scientific">Actinomadura rubrobrunea</name>
    <dbReference type="NCBI Taxonomy" id="115335"/>
    <lineage>
        <taxon>Bacteria</taxon>
        <taxon>Bacillati</taxon>
        <taxon>Actinomycetota</taxon>
        <taxon>Actinomycetes</taxon>
        <taxon>Streptosporangiales</taxon>
        <taxon>Thermomonosporaceae</taxon>
        <taxon>Actinomadura</taxon>
    </lineage>
</organism>
<sequence length="238" mass="25295">MHVHSFLHWFMQTVLHLHDMGSKIANAAHCTPARHWGLTMIVDQADDVAAPPAHGDRRTWRPAAAERAPWPDGGPASAVPPAAPGLAGYWPTPPSGRSRTARRVLPAEPTSAKAARDFTLATLREWGMADVAPDVLTAVSELVTNALRHGLAGLLRPAPPCPIQLVLLGHPRRLVVAVTDPGTQPPEPVAPDPERFSEAGRGLVVVGAVSDAWGWAPLSTGGKAVWAAFELRSASARR</sequence>
<name>A0A9W6UXJ5_9ACTN</name>
<dbReference type="AlphaFoldDB" id="A0A9W6UXJ5"/>
<feature type="domain" description="Histidine kinase/HSP90-like ATPase" evidence="3">
    <location>
        <begin position="105"/>
        <end position="227"/>
    </location>
</feature>
<evidence type="ECO:0000256" key="1">
    <source>
        <dbReference type="ARBA" id="ARBA00022527"/>
    </source>
</evidence>
<feature type="region of interest" description="Disordered" evidence="2">
    <location>
        <begin position="50"/>
        <end position="111"/>
    </location>
</feature>
<dbReference type="Gene3D" id="3.30.565.10">
    <property type="entry name" value="Histidine kinase-like ATPase, C-terminal domain"/>
    <property type="match status" value="1"/>
</dbReference>
<dbReference type="Pfam" id="PF13581">
    <property type="entry name" value="HATPase_c_2"/>
    <property type="match status" value="1"/>
</dbReference>
<dbReference type="Proteomes" id="UP001165124">
    <property type="component" value="Unassembled WGS sequence"/>
</dbReference>
<evidence type="ECO:0000256" key="2">
    <source>
        <dbReference type="SAM" id="MobiDB-lite"/>
    </source>
</evidence>
<dbReference type="InterPro" id="IPR003594">
    <property type="entry name" value="HATPase_dom"/>
</dbReference>
<evidence type="ECO:0000313" key="5">
    <source>
        <dbReference type="Proteomes" id="UP001165124"/>
    </source>
</evidence>
<comment type="caution">
    <text evidence="4">The sequence shown here is derived from an EMBL/GenBank/DDBJ whole genome shotgun (WGS) entry which is preliminary data.</text>
</comment>
<dbReference type="InterPro" id="IPR050267">
    <property type="entry name" value="Anti-sigma-factor_SerPK"/>
</dbReference>
<dbReference type="PANTHER" id="PTHR35526">
    <property type="entry name" value="ANTI-SIGMA-F FACTOR RSBW-RELATED"/>
    <property type="match status" value="1"/>
</dbReference>
<dbReference type="EMBL" id="BSRZ01000013">
    <property type="protein sequence ID" value="GLW66183.1"/>
    <property type="molecule type" value="Genomic_DNA"/>
</dbReference>
<evidence type="ECO:0000259" key="3">
    <source>
        <dbReference type="Pfam" id="PF13581"/>
    </source>
</evidence>
<keyword evidence="1" id="KW-0723">Serine/threonine-protein kinase</keyword>
<dbReference type="SUPFAM" id="SSF55874">
    <property type="entry name" value="ATPase domain of HSP90 chaperone/DNA topoisomerase II/histidine kinase"/>
    <property type="match status" value="1"/>
</dbReference>
<reference evidence="4" key="1">
    <citation type="submission" date="2023-02" db="EMBL/GenBank/DDBJ databases">
        <title>Actinomadura rubrobrunea NBRC 14622.</title>
        <authorList>
            <person name="Ichikawa N."/>
            <person name="Sato H."/>
            <person name="Tonouchi N."/>
        </authorList>
    </citation>
    <scope>NUCLEOTIDE SEQUENCE</scope>
    <source>
        <strain evidence="4">NBRC 14622</strain>
    </source>
</reference>
<evidence type="ECO:0000313" key="4">
    <source>
        <dbReference type="EMBL" id="GLW66183.1"/>
    </source>
</evidence>
<keyword evidence="1" id="KW-0418">Kinase</keyword>
<dbReference type="InterPro" id="IPR036890">
    <property type="entry name" value="HATPase_C_sf"/>
</dbReference>
<proteinExistence type="predicted"/>
<protein>
    <recommendedName>
        <fullName evidence="3">Histidine kinase/HSP90-like ATPase domain-containing protein</fullName>
    </recommendedName>
</protein>
<accession>A0A9W6UXJ5</accession>